<dbReference type="OrthoDB" id="6631388at2759"/>
<organism evidence="1 2">
    <name type="scientific">Diabrotica balteata</name>
    <name type="common">Banded cucumber beetle</name>
    <dbReference type="NCBI Taxonomy" id="107213"/>
    <lineage>
        <taxon>Eukaryota</taxon>
        <taxon>Metazoa</taxon>
        <taxon>Ecdysozoa</taxon>
        <taxon>Arthropoda</taxon>
        <taxon>Hexapoda</taxon>
        <taxon>Insecta</taxon>
        <taxon>Pterygota</taxon>
        <taxon>Neoptera</taxon>
        <taxon>Endopterygota</taxon>
        <taxon>Coleoptera</taxon>
        <taxon>Polyphaga</taxon>
        <taxon>Cucujiformia</taxon>
        <taxon>Chrysomeloidea</taxon>
        <taxon>Chrysomelidae</taxon>
        <taxon>Galerucinae</taxon>
        <taxon>Diabroticina</taxon>
        <taxon>Diabroticites</taxon>
        <taxon>Diabrotica</taxon>
    </lineage>
</organism>
<evidence type="ECO:0000313" key="1">
    <source>
        <dbReference type="EMBL" id="CAG9828481.1"/>
    </source>
</evidence>
<gene>
    <name evidence="1" type="ORF">DIABBA_LOCUS2401</name>
</gene>
<dbReference type="Proteomes" id="UP001153709">
    <property type="component" value="Chromosome 10"/>
</dbReference>
<sequence length="100" mass="11761">MKKYDVRKLKNPNVRLKVSENQNTKLLKCNKAETIEKSLKVKQKIVRELRYADDKIVFSNTLINKITETSRKYELDINTSKTKLMIISKKNITGTDLFRN</sequence>
<protein>
    <submittedName>
        <fullName evidence="1">Uncharacterized protein</fullName>
    </submittedName>
</protein>
<keyword evidence="2" id="KW-1185">Reference proteome</keyword>
<accession>A0A9N9X5S9</accession>
<name>A0A9N9X5S9_DIABA</name>
<dbReference type="AlphaFoldDB" id="A0A9N9X5S9"/>
<proteinExistence type="predicted"/>
<reference evidence="1" key="1">
    <citation type="submission" date="2022-01" db="EMBL/GenBank/DDBJ databases">
        <authorList>
            <person name="King R."/>
        </authorList>
    </citation>
    <scope>NUCLEOTIDE SEQUENCE</scope>
</reference>
<dbReference type="EMBL" id="OU898285">
    <property type="protein sequence ID" value="CAG9828481.1"/>
    <property type="molecule type" value="Genomic_DNA"/>
</dbReference>
<evidence type="ECO:0000313" key="2">
    <source>
        <dbReference type="Proteomes" id="UP001153709"/>
    </source>
</evidence>